<dbReference type="Gene3D" id="3.30.70.920">
    <property type="match status" value="1"/>
</dbReference>
<organism evidence="5 6">
    <name type="scientific">Pseudomonas duriflava</name>
    <dbReference type="NCBI Taxonomy" id="459528"/>
    <lineage>
        <taxon>Bacteria</taxon>
        <taxon>Pseudomonadati</taxon>
        <taxon>Pseudomonadota</taxon>
        <taxon>Gammaproteobacteria</taxon>
        <taxon>Pseudomonadales</taxon>
        <taxon>Pseudomonadaceae</taxon>
        <taxon>Pseudomonas</taxon>
    </lineage>
</organism>
<dbReference type="Proteomes" id="UP000316905">
    <property type="component" value="Unassembled WGS sequence"/>
</dbReference>
<dbReference type="PANTHER" id="PTHR30154:SF53">
    <property type="entry name" value="HTH-TYPE TRANSCRIPTIONAL REGULATOR LRPC"/>
    <property type="match status" value="1"/>
</dbReference>
<evidence type="ECO:0000256" key="3">
    <source>
        <dbReference type="ARBA" id="ARBA00023163"/>
    </source>
</evidence>
<name>A0A562PL98_9PSED</name>
<protein>
    <submittedName>
        <fullName evidence="5">Lrp/AsnC family leucine-responsive transcriptional regulator</fullName>
    </submittedName>
</protein>
<keyword evidence="1" id="KW-0805">Transcription regulation</keyword>
<comment type="caution">
    <text evidence="5">The sequence shown here is derived from an EMBL/GenBank/DDBJ whole genome shotgun (WGS) entry which is preliminary data.</text>
</comment>
<dbReference type="InterPro" id="IPR000485">
    <property type="entry name" value="AsnC-type_HTH_dom"/>
</dbReference>
<evidence type="ECO:0000256" key="2">
    <source>
        <dbReference type="ARBA" id="ARBA00023125"/>
    </source>
</evidence>
<dbReference type="InterPro" id="IPR036390">
    <property type="entry name" value="WH_DNA-bd_sf"/>
</dbReference>
<dbReference type="OrthoDB" id="5476at2"/>
<dbReference type="SUPFAM" id="SSF46785">
    <property type="entry name" value="Winged helix' DNA-binding domain"/>
    <property type="match status" value="1"/>
</dbReference>
<gene>
    <name evidence="5" type="ORF">IQ22_04646</name>
</gene>
<dbReference type="Pfam" id="PF01037">
    <property type="entry name" value="AsnC_trans_reg"/>
    <property type="match status" value="1"/>
</dbReference>
<dbReference type="GO" id="GO:0043200">
    <property type="term" value="P:response to amino acid"/>
    <property type="evidence" value="ECO:0007669"/>
    <property type="project" value="TreeGrafter"/>
</dbReference>
<dbReference type="PROSITE" id="PS50956">
    <property type="entry name" value="HTH_ASNC_2"/>
    <property type="match status" value="1"/>
</dbReference>
<reference evidence="5 6" key="1">
    <citation type="journal article" date="2015" name="Stand. Genomic Sci.">
        <title>Genomic Encyclopedia of Bacterial and Archaeal Type Strains, Phase III: the genomes of soil and plant-associated and newly described type strains.</title>
        <authorList>
            <person name="Whitman W.B."/>
            <person name="Woyke T."/>
            <person name="Klenk H.P."/>
            <person name="Zhou Y."/>
            <person name="Lilburn T.G."/>
            <person name="Beck B.J."/>
            <person name="De Vos P."/>
            <person name="Vandamme P."/>
            <person name="Eisen J.A."/>
            <person name="Garrity G."/>
            <person name="Hugenholtz P."/>
            <person name="Kyrpides N.C."/>
        </authorList>
    </citation>
    <scope>NUCLEOTIDE SEQUENCE [LARGE SCALE GENOMIC DNA]</scope>
    <source>
        <strain evidence="5 6">CGMCC 1.6858</strain>
    </source>
</reference>
<dbReference type="InterPro" id="IPR019887">
    <property type="entry name" value="Tscrpt_reg_AsnC/Lrp_C"/>
</dbReference>
<keyword evidence="2" id="KW-0238">DNA-binding</keyword>
<dbReference type="GO" id="GO:0005829">
    <property type="term" value="C:cytosol"/>
    <property type="evidence" value="ECO:0007669"/>
    <property type="project" value="TreeGrafter"/>
</dbReference>
<dbReference type="FunFam" id="1.10.10.10:FF:000186">
    <property type="entry name" value="AsnC family transcriptional regulator"/>
    <property type="match status" value="1"/>
</dbReference>
<dbReference type="PROSITE" id="PS00519">
    <property type="entry name" value="HTH_ASNC_1"/>
    <property type="match status" value="1"/>
</dbReference>
<dbReference type="PANTHER" id="PTHR30154">
    <property type="entry name" value="LEUCINE-RESPONSIVE REGULATORY PROTEIN"/>
    <property type="match status" value="1"/>
</dbReference>
<dbReference type="RefSeq" id="WP_145146059.1">
    <property type="nucleotide sequence ID" value="NZ_VLKY01000040.1"/>
</dbReference>
<dbReference type="InterPro" id="IPR036388">
    <property type="entry name" value="WH-like_DNA-bd_sf"/>
</dbReference>
<dbReference type="GO" id="GO:0043565">
    <property type="term" value="F:sequence-specific DNA binding"/>
    <property type="evidence" value="ECO:0007669"/>
    <property type="project" value="InterPro"/>
</dbReference>
<feature type="domain" description="HTH asnC-type" evidence="4">
    <location>
        <begin position="8"/>
        <end position="69"/>
    </location>
</feature>
<dbReference type="Gene3D" id="1.10.10.10">
    <property type="entry name" value="Winged helix-like DNA-binding domain superfamily/Winged helix DNA-binding domain"/>
    <property type="match status" value="1"/>
</dbReference>
<evidence type="ECO:0000259" key="4">
    <source>
        <dbReference type="PROSITE" id="PS50956"/>
    </source>
</evidence>
<dbReference type="Pfam" id="PF13404">
    <property type="entry name" value="HTH_AsnC-type"/>
    <property type="match status" value="1"/>
</dbReference>
<dbReference type="InterPro" id="IPR019885">
    <property type="entry name" value="Tscrpt_reg_HTH_AsnC-type_CS"/>
</dbReference>
<sequence length="153" mass="16979">MPFLDKALDRLDRRLLTELQVNARLSSAELGRRVGLSTPAVAERIKRLEQRGILHGYHAAVDSHSIGYPVTAFIRLFVPADHYRQVQTVIESMLEVREAHHVTGDAAFILKVVAASLSDLELLISSFDTYGRTETSVVLSTRLATRGLPIKTS</sequence>
<evidence type="ECO:0000256" key="1">
    <source>
        <dbReference type="ARBA" id="ARBA00023015"/>
    </source>
</evidence>
<dbReference type="PRINTS" id="PR00033">
    <property type="entry name" value="HTHASNC"/>
</dbReference>
<accession>A0A562PL98</accession>
<keyword evidence="3" id="KW-0804">Transcription</keyword>
<dbReference type="AlphaFoldDB" id="A0A562PL98"/>
<proteinExistence type="predicted"/>
<dbReference type="InterPro" id="IPR019888">
    <property type="entry name" value="Tscrpt_reg_AsnC-like"/>
</dbReference>
<dbReference type="InterPro" id="IPR011008">
    <property type="entry name" value="Dimeric_a/b-barrel"/>
</dbReference>
<keyword evidence="6" id="KW-1185">Reference proteome</keyword>
<dbReference type="EMBL" id="VLKY01000040">
    <property type="protein sequence ID" value="TWI45197.1"/>
    <property type="molecule type" value="Genomic_DNA"/>
</dbReference>
<dbReference type="SUPFAM" id="SSF54909">
    <property type="entry name" value="Dimeric alpha+beta barrel"/>
    <property type="match status" value="1"/>
</dbReference>
<evidence type="ECO:0000313" key="6">
    <source>
        <dbReference type="Proteomes" id="UP000316905"/>
    </source>
</evidence>
<dbReference type="SMART" id="SM00344">
    <property type="entry name" value="HTH_ASNC"/>
    <property type="match status" value="1"/>
</dbReference>
<evidence type="ECO:0000313" key="5">
    <source>
        <dbReference type="EMBL" id="TWI45197.1"/>
    </source>
</evidence>